<dbReference type="Pfam" id="PF00250">
    <property type="entry name" value="Forkhead"/>
    <property type="match status" value="1"/>
</dbReference>
<accession>A0A2H3K0J7</accession>
<dbReference type="PRINTS" id="PR00053">
    <property type="entry name" value="FORKHEAD"/>
</dbReference>
<feature type="region of interest" description="Disordered" evidence="4">
    <location>
        <begin position="127"/>
        <end position="205"/>
    </location>
</feature>
<feature type="compositionally biased region" description="Low complexity" evidence="4">
    <location>
        <begin position="38"/>
        <end position="49"/>
    </location>
</feature>
<evidence type="ECO:0000256" key="3">
    <source>
        <dbReference type="PROSITE-ProRule" id="PRU00089"/>
    </source>
</evidence>
<dbReference type="PANTHER" id="PTHR11829">
    <property type="entry name" value="FORKHEAD BOX PROTEIN"/>
    <property type="match status" value="1"/>
</dbReference>
<dbReference type="SUPFAM" id="SSF46785">
    <property type="entry name" value="Winged helix' DNA-binding domain"/>
    <property type="match status" value="1"/>
</dbReference>
<dbReference type="STRING" id="742152.A0A2H3K0J7"/>
<dbReference type="InterPro" id="IPR001766">
    <property type="entry name" value="Fork_head_dom"/>
</dbReference>
<feature type="compositionally biased region" description="Low complexity" evidence="4">
    <location>
        <begin position="620"/>
        <end position="630"/>
    </location>
</feature>
<dbReference type="EMBL" id="KB468124">
    <property type="protein sequence ID" value="PCH42524.1"/>
    <property type="molecule type" value="Genomic_DNA"/>
</dbReference>
<feature type="compositionally biased region" description="Polar residues" evidence="4">
    <location>
        <begin position="162"/>
        <end position="171"/>
    </location>
</feature>
<protein>
    <recommendedName>
        <fullName evidence="5">Fork-head domain-containing protein</fullName>
    </recommendedName>
</protein>
<dbReference type="GO" id="GO:0000978">
    <property type="term" value="F:RNA polymerase II cis-regulatory region sequence-specific DNA binding"/>
    <property type="evidence" value="ECO:0007669"/>
    <property type="project" value="TreeGrafter"/>
</dbReference>
<feature type="compositionally biased region" description="Low complexity" evidence="4">
    <location>
        <begin position="485"/>
        <end position="502"/>
    </location>
</feature>
<keyword evidence="7" id="KW-1185">Reference proteome</keyword>
<comment type="subcellular location">
    <subcellularLocation>
        <location evidence="3">Nucleus</location>
    </subcellularLocation>
</comment>
<feature type="compositionally biased region" description="Polar residues" evidence="4">
    <location>
        <begin position="178"/>
        <end position="197"/>
    </location>
</feature>
<feature type="region of interest" description="Disordered" evidence="4">
    <location>
        <begin position="599"/>
        <end position="726"/>
    </location>
</feature>
<dbReference type="InterPro" id="IPR050211">
    <property type="entry name" value="FOX_domain-containing"/>
</dbReference>
<evidence type="ECO:0000256" key="1">
    <source>
        <dbReference type="ARBA" id="ARBA00023125"/>
    </source>
</evidence>
<dbReference type="InterPro" id="IPR030456">
    <property type="entry name" value="TF_fork_head_CS_2"/>
</dbReference>
<feature type="compositionally biased region" description="Low complexity" evidence="4">
    <location>
        <begin position="143"/>
        <end position="154"/>
    </location>
</feature>
<evidence type="ECO:0000313" key="6">
    <source>
        <dbReference type="EMBL" id="PCH42524.1"/>
    </source>
</evidence>
<feature type="DNA-binding region" description="Fork-head" evidence="3">
    <location>
        <begin position="360"/>
        <end position="452"/>
    </location>
</feature>
<evidence type="ECO:0000313" key="7">
    <source>
        <dbReference type="Proteomes" id="UP000218811"/>
    </source>
</evidence>
<feature type="region of interest" description="Disordered" evidence="4">
    <location>
        <begin position="440"/>
        <end position="502"/>
    </location>
</feature>
<feature type="region of interest" description="Disordered" evidence="4">
    <location>
        <begin position="1"/>
        <end position="108"/>
    </location>
</feature>
<organism evidence="6 7">
    <name type="scientific">Wolfiporia cocos (strain MD-104)</name>
    <name type="common">Brown rot fungus</name>
    <dbReference type="NCBI Taxonomy" id="742152"/>
    <lineage>
        <taxon>Eukaryota</taxon>
        <taxon>Fungi</taxon>
        <taxon>Dikarya</taxon>
        <taxon>Basidiomycota</taxon>
        <taxon>Agaricomycotina</taxon>
        <taxon>Agaricomycetes</taxon>
        <taxon>Polyporales</taxon>
        <taxon>Phaeolaceae</taxon>
        <taxon>Wolfiporia</taxon>
    </lineage>
</organism>
<dbReference type="InterPro" id="IPR036390">
    <property type="entry name" value="WH_DNA-bd_sf"/>
</dbReference>
<reference evidence="6 7" key="1">
    <citation type="journal article" date="2012" name="Science">
        <title>The Paleozoic origin of enzymatic lignin decomposition reconstructed from 31 fungal genomes.</title>
        <authorList>
            <person name="Floudas D."/>
            <person name="Binder M."/>
            <person name="Riley R."/>
            <person name="Barry K."/>
            <person name="Blanchette R.A."/>
            <person name="Henrissat B."/>
            <person name="Martinez A.T."/>
            <person name="Otillar R."/>
            <person name="Spatafora J.W."/>
            <person name="Yadav J.S."/>
            <person name="Aerts A."/>
            <person name="Benoit I."/>
            <person name="Boyd A."/>
            <person name="Carlson A."/>
            <person name="Copeland A."/>
            <person name="Coutinho P.M."/>
            <person name="de Vries R.P."/>
            <person name="Ferreira P."/>
            <person name="Findley K."/>
            <person name="Foster B."/>
            <person name="Gaskell J."/>
            <person name="Glotzer D."/>
            <person name="Gorecki P."/>
            <person name="Heitman J."/>
            <person name="Hesse C."/>
            <person name="Hori C."/>
            <person name="Igarashi K."/>
            <person name="Jurgens J.A."/>
            <person name="Kallen N."/>
            <person name="Kersten P."/>
            <person name="Kohler A."/>
            <person name="Kuees U."/>
            <person name="Kumar T.K.A."/>
            <person name="Kuo A."/>
            <person name="LaButti K."/>
            <person name="Larrondo L.F."/>
            <person name="Lindquist E."/>
            <person name="Ling A."/>
            <person name="Lombard V."/>
            <person name="Lucas S."/>
            <person name="Lundell T."/>
            <person name="Martin R."/>
            <person name="McLaughlin D.J."/>
            <person name="Morgenstern I."/>
            <person name="Morin E."/>
            <person name="Murat C."/>
            <person name="Nagy L.G."/>
            <person name="Nolan M."/>
            <person name="Ohm R.A."/>
            <person name="Patyshakuliyeva A."/>
            <person name="Rokas A."/>
            <person name="Ruiz-Duenas F.J."/>
            <person name="Sabat G."/>
            <person name="Salamov A."/>
            <person name="Samejima M."/>
            <person name="Schmutz J."/>
            <person name="Slot J.C."/>
            <person name="St John F."/>
            <person name="Stenlid J."/>
            <person name="Sun H."/>
            <person name="Sun S."/>
            <person name="Syed K."/>
            <person name="Tsang A."/>
            <person name="Wiebenga A."/>
            <person name="Young D."/>
            <person name="Pisabarro A."/>
            <person name="Eastwood D.C."/>
            <person name="Martin F."/>
            <person name="Cullen D."/>
            <person name="Grigoriev I.V."/>
            <person name="Hibbett D.S."/>
        </authorList>
    </citation>
    <scope>NUCLEOTIDE SEQUENCE [LARGE SCALE GENOMIC DNA]</scope>
    <source>
        <strain evidence="6 7">MD-104</strain>
    </source>
</reference>
<dbReference type="Proteomes" id="UP000218811">
    <property type="component" value="Unassembled WGS sequence"/>
</dbReference>
<feature type="compositionally biased region" description="Polar residues" evidence="4">
    <location>
        <begin position="1"/>
        <end position="26"/>
    </location>
</feature>
<dbReference type="OrthoDB" id="5954824at2759"/>
<dbReference type="PROSITE" id="PS50039">
    <property type="entry name" value="FORK_HEAD_3"/>
    <property type="match status" value="1"/>
</dbReference>
<feature type="domain" description="Fork-head" evidence="5">
    <location>
        <begin position="360"/>
        <end position="452"/>
    </location>
</feature>
<sequence>MDTNAASGRSRAFSTNYSDTIPTSGDLTGLHYRRHSTGSDSGSSSNGSGREQPARVQPLFATPPVQFGTETNPYAPTTTDATSGATIYVDDAPYAPPGQSAPSQGLQFPPANAYQAAFFGYPPQLLPPATPVSSQPVNQTLNSGGSSPASSIHSYRSDHSGRVSTGTQRSASAGGAEQYSSPNSQFDASFQAPQEQVAQDAPFDAERYPAYDARARRIGLEHVRHNAQPQNSPTGQSYYRPRTLTYPPHVPGAAQAMSMTLDASNTPEITYYAHQQTGPVPLPPATPTPQIDQPPRPLTLADHPIRYQGLPPARVPNPPPLEPLPADIPDPTPNLRQLLGLGPEEEVNLWSLLDPPPGEKPNYPYPTLIKLAIHGSPKKRLTLQEIYGALEERFEWYRNNTHDKAWQNSIRHNLSLNKCFRKLPKPITEPGKGSFWVVDYSQGEGNKRQRKRNKRPTKAELARRPGTSHRGREQSSSDDEQGTSAQSQTGGTPGAQTPPAAAYPPQLMAIPMATDDNIDPSLRSQGAVVGQRITRSATRRGRRIEEPIPRFVPQPISQELLQAPGVPIRPAPVAPGQPAFAAAALEQTQFNQWQATFGTDTQDTRIPPSAWPASAPPPQQQTGRQQSAARRGGRRSRQTPAQQQTTEVRNMPTYPSPPHITNASGVVVAHHVGQGTPASGPAAVQQYAAGPSVAPGPMYGQENSPGSMYGQGNSPSNGSSSSSGYD</sequence>
<dbReference type="GO" id="GO:0005634">
    <property type="term" value="C:nucleus"/>
    <property type="evidence" value="ECO:0007669"/>
    <property type="project" value="UniProtKB-SubCell"/>
</dbReference>
<evidence type="ECO:0000256" key="2">
    <source>
        <dbReference type="ARBA" id="ARBA00023242"/>
    </source>
</evidence>
<keyword evidence="2 3" id="KW-0539">Nucleus</keyword>
<dbReference type="InterPro" id="IPR036388">
    <property type="entry name" value="WH-like_DNA-bd_sf"/>
</dbReference>
<dbReference type="PANTHER" id="PTHR11829:SF343">
    <property type="entry name" value="FORK-HEAD DOMAIN-CONTAINING PROTEIN"/>
    <property type="match status" value="1"/>
</dbReference>
<dbReference type="AlphaFoldDB" id="A0A2H3K0J7"/>
<gene>
    <name evidence="6" type="ORF">WOLCODRAFT_163856</name>
</gene>
<dbReference type="GO" id="GO:0000981">
    <property type="term" value="F:DNA-binding transcription factor activity, RNA polymerase II-specific"/>
    <property type="evidence" value="ECO:0007669"/>
    <property type="project" value="TreeGrafter"/>
</dbReference>
<keyword evidence="1 3" id="KW-0238">DNA-binding</keyword>
<dbReference type="Gene3D" id="1.10.10.10">
    <property type="entry name" value="Winged helix-like DNA-binding domain superfamily/Winged helix DNA-binding domain"/>
    <property type="match status" value="1"/>
</dbReference>
<proteinExistence type="predicted"/>
<name>A0A2H3K0J7_WOLCO</name>
<feature type="compositionally biased region" description="Low complexity" evidence="4">
    <location>
        <begin position="712"/>
        <end position="726"/>
    </location>
</feature>
<evidence type="ECO:0000256" key="4">
    <source>
        <dbReference type="SAM" id="MobiDB-lite"/>
    </source>
</evidence>
<feature type="compositionally biased region" description="Polar residues" evidence="4">
    <location>
        <begin position="68"/>
        <end position="85"/>
    </location>
</feature>
<dbReference type="CDD" id="cd00059">
    <property type="entry name" value="FH_FOX"/>
    <property type="match status" value="1"/>
</dbReference>
<dbReference type="PROSITE" id="PS00658">
    <property type="entry name" value="FORK_HEAD_2"/>
    <property type="match status" value="1"/>
</dbReference>
<feature type="compositionally biased region" description="Polar residues" evidence="4">
    <location>
        <begin position="131"/>
        <end position="142"/>
    </location>
</feature>
<dbReference type="OMA" id="ATDDNID"/>
<dbReference type="SMART" id="SM00339">
    <property type="entry name" value="FH"/>
    <property type="match status" value="1"/>
</dbReference>
<evidence type="ECO:0000259" key="5">
    <source>
        <dbReference type="PROSITE" id="PS50039"/>
    </source>
</evidence>